<feature type="compositionally biased region" description="Basic and acidic residues" evidence="1">
    <location>
        <begin position="116"/>
        <end position="128"/>
    </location>
</feature>
<name>A0A8S3VK32_MYTED</name>
<organism evidence="2 3">
    <name type="scientific">Mytilus edulis</name>
    <name type="common">Blue mussel</name>
    <dbReference type="NCBI Taxonomy" id="6550"/>
    <lineage>
        <taxon>Eukaryota</taxon>
        <taxon>Metazoa</taxon>
        <taxon>Spiralia</taxon>
        <taxon>Lophotrochozoa</taxon>
        <taxon>Mollusca</taxon>
        <taxon>Bivalvia</taxon>
        <taxon>Autobranchia</taxon>
        <taxon>Pteriomorphia</taxon>
        <taxon>Mytilida</taxon>
        <taxon>Mytiloidea</taxon>
        <taxon>Mytilidae</taxon>
        <taxon>Mytilinae</taxon>
        <taxon>Mytilus</taxon>
    </lineage>
</organism>
<keyword evidence="3" id="KW-1185">Reference proteome</keyword>
<dbReference type="OrthoDB" id="10491684at2759"/>
<reference evidence="2" key="1">
    <citation type="submission" date="2021-03" db="EMBL/GenBank/DDBJ databases">
        <authorList>
            <person name="Bekaert M."/>
        </authorList>
    </citation>
    <scope>NUCLEOTIDE SEQUENCE</scope>
</reference>
<feature type="region of interest" description="Disordered" evidence="1">
    <location>
        <begin position="116"/>
        <end position="136"/>
    </location>
</feature>
<accession>A0A8S3VK32</accession>
<evidence type="ECO:0000313" key="3">
    <source>
        <dbReference type="Proteomes" id="UP000683360"/>
    </source>
</evidence>
<feature type="region of interest" description="Disordered" evidence="1">
    <location>
        <begin position="180"/>
        <end position="243"/>
    </location>
</feature>
<sequence length="243" mass="26745">MEVVSERQIQLGIPVTSCRLKICNTQLCNTCPCMASLLSTRCAQGRLLGFTNRRPRLRSDAVPTVFACNQDTREDSNLQTRKRVLNQIPVPLDNVAKEDKWNSALTECKENNIPKKKIRQGEKAEQENIGRPSKPLMVDVSVQTLTPSQLQTDLDIGTSMTNNSYLQMPVIPAQPLDTAFISSPKKDQDTSDASTPSPPPSPDKTDSDCSYVPSDESHDSNQSTSPDSNISPQSQRSLLSRAA</sequence>
<dbReference type="EMBL" id="CAJPWZ010003331">
    <property type="protein sequence ID" value="CAG2257623.1"/>
    <property type="molecule type" value="Genomic_DNA"/>
</dbReference>
<protein>
    <submittedName>
        <fullName evidence="2">Uncharacterized protein</fullName>
    </submittedName>
</protein>
<evidence type="ECO:0000256" key="1">
    <source>
        <dbReference type="SAM" id="MobiDB-lite"/>
    </source>
</evidence>
<gene>
    <name evidence="2" type="ORF">MEDL_68995</name>
</gene>
<comment type="caution">
    <text evidence="2">The sequence shown here is derived from an EMBL/GenBank/DDBJ whole genome shotgun (WGS) entry which is preliminary data.</text>
</comment>
<proteinExistence type="predicted"/>
<dbReference type="Proteomes" id="UP000683360">
    <property type="component" value="Unassembled WGS sequence"/>
</dbReference>
<feature type="compositionally biased region" description="Polar residues" evidence="1">
    <location>
        <begin position="220"/>
        <end position="243"/>
    </location>
</feature>
<dbReference type="AlphaFoldDB" id="A0A8S3VK32"/>
<evidence type="ECO:0000313" key="2">
    <source>
        <dbReference type="EMBL" id="CAG2257623.1"/>
    </source>
</evidence>